<sequence length="700" mass="79972">MGTPAQIAQVFHSVPKPVSIIEFKDALDAICRPRFPAAVWGRTRWPALAISGGVDSMALAFLFAKFQKMFPNYTIADYPARSAHAIVIDHGLREGSDIESMKVVRQLNRLGLNGIRNVLRWKDVREAGMEPHDLPNIESEARTRRYRQLGATCRQRLISSLFLAHHRDDQYETLLMRLLSGHGYRGLQGMREANDIPECYGMHHTNKSGLLDDQKSPHPYLNFKPSVKLLRSLRHRLKDDKMGEEDGIPVAWKSIDSMHFHGHIPHERQPGVPYLTPLQSEDGGVTIYRPLLEFDKDRLIATCEANHIPWFEDNTNSDKTLTMRNAVRHIVQHHTLPAGLQKPAILSLARNAKRRADLEDSEANRLLIREAIIREFDPCAGTLIIQPPTLNRNRRSWNRLYDRPRVEARKPRQKLIAALAIRKMIDFITPNENLPPIGNLDNVVLLLFPELDPTQTTSPSTSFSLGGVLFDPIKGSSPAKWLLSRAPYPSNKAIPEEWVDWREGISAPRRFEKDPNWSGWRRLPHAKLWDGRYWIQMQSLLPDRFYIRPFAPEHAKAFRAALTPDQRERLEAILKHYAPGKVRFTLPGIYMAEMEGNFPHAPIKKLTLVALPTLSIHLPGSKKWLKYEVSYKKIDLSLLGRRRRGAKKRLIGFHPACSQSRRARNRRRQAPVGIRQRHLVFEGEPTASDEGGSYPAYGSV</sequence>
<dbReference type="InterPro" id="IPR011063">
    <property type="entry name" value="TilS/TtcA_N"/>
</dbReference>
<feature type="domain" description="tRNA(Ile)-lysidine/2-thiocytidine synthase N-terminal" evidence="7">
    <location>
        <begin position="280"/>
        <end position="329"/>
    </location>
</feature>
<name>A0ABY6TV03_BIOOC</name>
<feature type="domain" description="tRNA(Ile)-lysidine/2-thiocytidine synthase N-terminal" evidence="7">
    <location>
        <begin position="48"/>
        <end position="196"/>
    </location>
</feature>
<comment type="caution">
    <text evidence="8">The sequence shown here is derived from an EMBL/GenBank/DDBJ whole genome shotgun (WGS) entry which is preliminary data.</text>
</comment>
<evidence type="ECO:0000256" key="1">
    <source>
        <dbReference type="ARBA" id="ARBA00013267"/>
    </source>
</evidence>
<keyword evidence="9" id="KW-1185">Reference proteome</keyword>
<evidence type="ECO:0000313" key="8">
    <source>
        <dbReference type="EMBL" id="VUC22490.1"/>
    </source>
</evidence>
<proteinExistence type="inferred from homology"/>
<evidence type="ECO:0000256" key="2">
    <source>
        <dbReference type="ARBA" id="ARBA00022598"/>
    </source>
</evidence>
<keyword evidence="5" id="KW-0067">ATP-binding</keyword>
<dbReference type="InterPro" id="IPR012795">
    <property type="entry name" value="tRNA_Ile_lys_synt_N"/>
</dbReference>
<dbReference type="Gene3D" id="3.40.50.620">
    <property type="entry name" value="HUPs"/>
    <property type="match status" value="1"/>
</dbReference>
<evidence type="ECO:0000256" key="5">
    <source>
        <dbReference type="ARBA" id="ARBA00022840"/>
    </source>
</evidence>
<dbReference type="CDD" id="cd01992">
    <property type="entry name" value="TilS_N"/>
    <property type="match status" value="1"/>
</dbReference>
<keyword evidence="2" id="KW-0436">Ligase</keyword>
<protein>
    <recommendedName>
        <fullName evidence="1">tRNA(Ile)-lysidine synthetase</fullName>
        <ecNumber evidence="1">6.3.4.19</ecNumber>
    </recommendedName>
</protein>
<gene>
    <name evidence="8" type="ORF">CLO192961_LOCUS86996</name>
</gene>
<accession>A0ABY6TV03</accession>
<dbReference type="Proteomes" id="UP000766486">
    <property type="component" value="Unassembled WGS sequence"/>
</dbReference>
<evidence type="ECO:0000256" key="6">
    <source>
        <dbReference type="ARBA" id="ARBA00048539"/>
    </source>
</evidence>
<dbReference type="EC" id="6.3.4.19" evidence="1"/>
<dbReference type="PANTHER" id="PTHR43033:SF1">
    <property type="entry name" value="TRNA(ILE)-LYSIDINE SYNTHASE-RELATED"/>
    <property type="match status" value="1"/>
</dbReference>
<evidence type="ECO:0000313" key="9">
    <source>
        <dbReference type="Proteomes" id="UP000766486"/>
    </source>
</evidence>
<dbReference type="PANTHER" id="PTHR43033">
    <property type="entry name" value="TRNA(ILE)-LYSIDINE SYNTHASE-RELATED"/>
    <property type="match status" value="1"/>
</dbReference>
<evidence type="ECO:0000259" key="7">
    <source>
        <dbReference type="Pfam" id="PF01171"/>
    </source>
</evidence>
<keyword evidence="3" id="KW-0819">tRNA processing</keyword>
<dbReference type="Pfam" id="PF01171">
    <property type="entry name" value="ATP_bind_3"/>
    <property type="match status" value="2"/>
</dbReference>
<evidence type="ECO:0000256" key="4">
    <source>
        <dbReference type="ARBA" id="ARBA00022741"/>
    </source>
</evidence>
<dbReference type="HAMAP" id="MF_01161">
    <property type="entry name" value="tRNA_Ile_lys_synt"/>
    <property type="match status" value="1"/>
</dbReference>
<dbReference type="InterPro" id="IPR014729">
    <property type="entry name" value="Rossmann-like_a/b/a_fold"/>
</dbReference>
<organism evidence="8 9">
    <name type="scientific">Bionectria ochroleuca</name>
    <name type="common">Gliocladium roseum</name>
    <dbReference type="NCBI Taxonomy" id="29856"/>
    <lineage>
        <taxon>Eukaryota</taxon>
        <taxon>Fungi</taxon>
        <taxon>Dikarya</taxon>
        <taxon>Ascomycota</taxon>
        <taxon>Pezizomycotina</taxon>
        <taxon>Sordariomycetes</taxon>
        <taxon>Hypocreomycetidae</taxon>
        <taxon>Hypocreales</taxon>
        <taxon>Bionectriaceae</taxon>
        <taxon>Clonostachys</taxon>
    </lineage>
</organism>
<comment type="catalytic activity">
    <reaction evidence="6">
        <text>cytidine(34) in tRNA(Ile2) + L-lysine + ATP = lysidine(34) in tRNA(Ile2) + AMP + diphosphate + H(+)</text>
        <dbReference type="Rhea" id="RHEA:43744"/>
        <dbReference type="Rhea" id="RHEA-COMP:10625"/>
        <dbReference type="Rhea" id="RHEA-COMP:10670"/>
        <dbReference type="ChEBI" id="CHEBI:15378"/>
        <dbReference type="ChEBI" id="CHEBI:30616"/>
        <dbReference type="ChEBI" id="CHEBI:32551"/>
        <dbReference type="ChEBI" id="CHEBI:33019"/>
        <dbReference type="ChEBI" id="CHEBI:82748"/>
        <dbReference type="ChEBI" id="CHEBI:83665"/>
        <dbReference type="ChEBI" id="CHEBI:456215"/>
        <dbReference type="EC" id="6.3.4.19"/>
    </reaction>
</comment>
<dbReference type="InterPro" id="IPR012094">
    <property type="entry name" value="tRNA_Ile_lys_synt"/>
</dbReference>
<evidence type="ECO:0000256" key="3">
    <source>
        <dbReference type="ARBA" id="ARBA00022694"/>
    </source>
</evidence>
<reference evidence="8 9" key="1">
    <citation type="submission" date="2019-06" db="EMBL/GenBank/DDBJ databases">
        <authorList>
            <person name="Broberg M."/>
        </authorList>
    </citation>
    <scope>NUCLEOTIDE SEQUENCE [LARGE SCALE GENOMIC DNA]</scope>
</reference>
<keyword evidence="4" id="KW-0547">Nucleotide-binding</keyword>
<dbReference type="SUPFAM" id="SSF52402">
    <property type="entry name" value="Adenine nucleotide alpha hydrolases-like"/>
    <property type="match status" value="1"/>
</dbReference>
<dbReference type="EMBL" id="CABFNS010000610">
    <property type="protein sequence ID" value="VUC22490.1"/>
    <property type="molecule type" value="Genomic_DNA"/>
</dbReference>